<protein>
    <recommendedName>
        <fullName evidence="1">Glycosyltransferase family 18 catalytic domain-containing protein</fullName>
    </recommendedName>
</protein>
<gene>
    <name evidence="2" type="ORF">C8F04DRAFT_1122602</name>
</gene>
<dbReference type="Pfam" id="PF15024">
    <property type="entry name" value="Glyco_transf_18"/>
    <property type="match status" value="1"/>
</dbReference>
<dbReference type="EMBL" id="JARJCM010000125">
    <property type="protein sequence ID" value="KAJ7027329.1"/>
    <property type="molecule type" value="Genomic_DNA"/>
</dbReference>
<dbReference type="InterPro" id="IPR026116">
    <property type="entry name" value="GT18_cat"/>
</dbReference>
<sequence length="527" mass="58544">MSSDPRFQCTTISRRRIFLLLLAGALILAFSIYVEGSGYTNLTSLSWPKLSQSSADLTLSTTLSELFSPADEDHSWMAENDRTIASIFRCTEQGNCSRNQTKVVILAGGPFRGVLKGDNGGEAIWANSTVLALKRLGYSVLYSTGSKERMSQLYSMFRHLVVAVLADTSNIKDCFHDRDCVLMENNLRGIPAWKLFSFHFWGSADNPLGRKWTLSPEPWKDSYNNYLGYSIEPQCARQTFVLPDTRPEQAFVYSKDVKNFQGSEYAWAPDFFDAAAAAAGVEFIAGVKQDLIPDFFPNITNVGFMPQAEFYSTIGKSRVVVGVGRPMTSPTAYDALCLGVPFINPILSWDKNKPTDKTRWNSQHNTLKALDPPYVYNVFKNDKEGFVNAVVQATLTPIESFVLPAMRMSAVEARLAVNTRNRLEGRGSGTARRPEGIAGGRDLLALTLNRLQRKISDACMIMCCKRKCGARRPRLCICGAVLNLLPAHRGVHGHTQVMLGIVLIRASSYLSSWAQVKFDTHDSRPVL</sequence>
<accession>A0AAD6SGY3</accession>
<evidence type="ECO:0000313" key="3">
    <source>
        <dbReference type="Proteomes" id="UP001218188"/>
    </source>
</evidence>
<dbReference type="Proteomes" id="UP001218188">
    <property type="component" value="Unassembled WGS sequence"/>
</dbReference>
<evidence type="ECO:0000259" key="1">
    <source>
        <dbReference type="Pfam" id="PF15024"/>
    </source>
</evidence>
<keyword evidence="3" id="KW-1185">Reference proteome</keyword>
<proteinExistence type="predicted"/>
<organism evidence="2 3">
    <name type="scientific">Mycena alexandri</name>
    <dbReference type="NCBI Taxonomy" id="1745969"/>
    <lineage>
        <taxon>Eukaryota</taxon>
        <taxon>Fungi</taxon>
        <taxon>Dikarya</taxon>
        <taxon>Basidiomycota</taxon>
        <taxon>Agaricomycotina</taxon>
        <taxon>Agaricomycetes</taxon>
        <taxon>Agaricomycetidae</taxon>
        <taxon>Agaricales</taxon>
        <taxon>Marasmiineae</taxon>
        <taxon>Mycenaceae</taxon>
        <taxon>Mycena</taxon>
    </lineage>
</organism>
<dbReference type="AlphaFoldDB" id="A0AAD6SGY3"/>
<reference evidence="2" key="1">
    <citation type="submission" date="2023-03" db="EMBL/GenBank/DDBJ databases">
        <title>Massive genome expansion in bonnet fungi (Mycena s.s.) driven by repeated elements and novel gene families across ecological guilds.</title>
        <authorList>
            <consortium name="Lawrence Berkeley National Laboratory"/>
            <person name="Harder C.B."/>
            <person name="Miyauchi S."/>
            <person name="Viragh M."/>
            <person name="Kuo A."/>
            <person name="Thoen E."/>
            <person name="Andreopoulos B."/>
            <person name="Lu D."/>
            <person name="Skrede I."/>
            <person name="Drula E."/>
            <person name="Henrissat B."/>
            <person name="Morin E."/>
            <person name="Kohler A."/>
            <person name="Barry K."/>
            <person name="LaButti K."/>
            <person name="Morin E."/>
            <person name="Salamov A."/>
            <person name="Lipzen A."/>
            <person name="Mereny Z."/>
            <person name="Hegedus B."/>
            <person name="Baldrian P."/>
            <person name="Stursova M."/>
            <person name="Weitz H."/>
            <person name="Taylor A."/>
            <person name="Grigoriev I.V."/>
            <person name="Nagy L.G."/>
            <person name="Martin F."/>
            <person name="Kauserud H."/>
        </authorList>
    </citation>
    <scope>NUCLEOTIDE SEQUENCE</scope>
    <source>
        <strain evidence="2">CBHHK200</strain>
    </source>
</reference>
<name>A0AAD6SGY3_9AGAR</name>
<feature type="domain" description="Glycosyltransferase family 18 catalytic" evidence="1">
    <location>
        <begin position="201"/>
        <end position="402"/>
    </location>
</feature>
<comment type="caution">
    <text evidence="2">The sequence shown here is derived from an EMBL/GenBank/DDBJ whole genome shotgun (WGS) entry which is preliminary data.</text>
</comment>
<dbReference type="GO" id="GO:0030144">
    <property type="term" value="F:alpha-1,6-mannosylglycoprotein 6-beta-N-acetylglucosaminyltransferase activity"/>
    <property type="evidence" value="ECO:0007669"/>
    <property type="project" value="InterPro"/>
</dbReference>
<evidence type="ECO:0000313" key="2">
    <source>
        <dbReference type="EMBL" id="KAJ7027329.1"/>
    </source>
</evidence>